<comment type="caution">
    <text evidence="2">The sequence shown here is derived from an EMBL/GenBank/DDBJ whole genome shotgun (WGS) entry which is preliminary data.</text>
</comment>
<dbReference type="EMBL" id="JHEG02000059">
    <property type="protein sequence ID" value="KIE07920.1"/>
    <property type="molecule type" value="Genomic_DNA"/>
</dbReference>
<evidence type="ECO:0008006" key="4">
    <source>
        <dbReference type="Google" id="ProtNLM"/>
    </source>
</evidence>
<accession>A0A0C1R6B6</accession>
<evidence type="ECO:0000313" key="1">
    <source>
        <dbReference type="EMBL" id="KAF3888547.1"/>
    </source>
</evidence>
<dbReference type="RefSeq" id="WP_038083671.1">
    <property type="nucleotide sequence ID" value="NZ_JHEG04000001.1"/>
</dbReference>
<sequence>MSSTAITTMVKMMESLPEDLQNQIVEHLREYIEDLTDEMQWDATFQKTQQQLIAAARKVKQEIAEGKASPLNYDQL</sequence>
<keyword evidence="3" id="KW-1185">Reference proteome</keyword>
<dbReference type="EMBL" id="JHEG04000001">
    <property type="protein sequence ID" value="KAF3888547.1"/>
    <property type="molecule type" value="Genomic_DNA"/>
</dbReference>
<reference evidence="2" key="1">
    <citation type="journal article" date="2015" name="Genome Announc.">
        <title>Draft Genome Sequence of Tolypothrix boutellei Strain VB521301.</title>
        <authorList>
            <person name="Chandrababunaidu M.M."/>
            <person name="Singh D."/>
            <person name="Sen D."/>
            <person name="Bhan S."/>
            <person name="Das S."/>
            <person name="Gupta A."/>
            <person name="Adhikary S.P."/>
            <person name="Tripathy S."/>
        </authorList>
    </citation>
    <scope>NUCLEOTIDE SEQUENCE</scope>
    <source>
        <strain evidence="2">VB521301</strain>
    </source>
</reference>
<evidence type="ECO:0000313" key="3">
    <source>
        <dbReference type="Proteomes" id="UP000029738"/>
    </source>
</evidence>
<gene>
    <name evidence="2" type="ORF">DA73_0243935</name>
    <name evidence="1" type="ORF">DA73_0400026025</name>
</gene>
<dbReference type="OrthoDB" id="9256093at2"/>
<dbReference type="Proteomes" id="UP000029738">
    <property type="component" value="Unassembled WGS sequence"/>
</dbReference>
<protein>
    <recommendedName>
        <fullName evidence="4">DUF2281 domain-containing protein</fullName>
    </recommendedName>
</protein>
<name>A0A0C1R6B6_9CYAN</name>
<reference evidence="1" key="2">
    <citation type="submission" date="2019-11" db="EMBL/GenBank/DDBJ databases">
        <title>Improved Assembly of Tolypothrix boutellei genome.</title>
        <authorList>
            <person name="Sarangi A.N."/>
            <person name="Mukherjee M."/>
            <person name="Ghosh S."/>
            <person name="Singh D."/>
            <person name="Das A."/>
            <person name="Kant S."/>
            <person name="Prusty A."/>
            <person name="Tripathy S."/>
        </authorList>
    </citation>
    <scope>NUCLEOTIDE SEQUENCE</scope>
    <source>
        <strain evidence="1">VB521301</strain>
    </source>
</reference>
<proteinExistence type="predicted"/>
<organism evidence="2">
    <name type="scientific">Tolypothrix bouteillei VB521301</name>
    <dbReference type="NCBI Taxonomy" id="1479485"/>
    <lineage>
        <taxon>Bacteria</taxon>
        <taxon>Bacillati</taxon>
        <taxon>Cyanobacteriota</taxon>
        <taxon>Cyanophyceae</taxon>
        <taxon>Nostocales</taxon>
        <taxon>Tolypothrichaceae</taxon>
        <taxon>Tolypothrix</taxon>
    </lineage>
</organism>
<dbReference type="STRING" id="1479485.DA73_0243935"/>
<dbReference type="AlphaFoldDB" id="A0A0C1R6B6"/>
<evidence type="ECO:0000313" key="2">
    <source>
        <dbReference type="EMBL" id="KIE07920.1"/>
    </source>
</evidence>